<dbReference type="Proteomes" id="UP000754644">
    <property type="component" value="Unassembled WGS sequence"/>
</dbReference>
<evidence type="ECO:0000256" key="3">
    <source>
        <dbReference type="ARBA" id="ARBA00022723"/>
    </source>
</evidence>
<dbReference type="PANTHER" id="PTHR33751:SF9">
    <property type="entry name" value="CYTOCHROME C4"/>
    <property type="match status" value="1"/>
</dbReference>
<keyword evidence="7" id="KW-0732">Signal</keyword>
<dbReference type="PROSITE" id="PS51007">
    <property type="entry name" value="CYTC"/>
    <property type="match status" value="1"/>
</dbReference>
<name>A0A972VYB5_9GAMM</name>
<evidence type="ECO:0000256" key="5">
    <source>
        <dbReference type="ARBA" id="ARBA00023004"/>
    </source>
</evidence>
<dbReference type="EMBL" id="JABMOJ010000162">
    <property type="protein sequence ID" value="NQV64600.1"/>
    <property type="molecule type" value="Genomic_DNA"/>
</dbReference>
<organism evidence="9 10">
    <name type="scientific">SAR86 cluster bacterium</name>
    <dbReference type="NCBI Taxonomy" id="2030880"/>
    <lineage>
        <taxon>Bacteria</taxon>
        <taxon>Pseudomonadati</taxon>
        <taxon>Pseudomonadota</taxon>
        <taxon>Gammaproteobacteria</taxon>
        <taxon>SAR86 cluster</taxon>
    </lineage>
</organism>
<feature type="domain" description="Cytochrome c" evidence="8">
    <location>
        <begin position="21"/>
        <end position="109"/>
    </location>
</feature>
<gene>
    <name evidence="9" type="ORF">HQ497_04470</name>
</gene>
<dbReference type="AlphaFoldDB" id="A0A972VYB5"/>
<evidence type="ECO:0000313" key="9">
    <source>
        <dbReference type="EMBL" id="NQV64600.1"/>
    </source>
</evidence>
<keyword evidence="3 6" id="KW-0479">Metal-binding</keyword>
<evidence type="ECO:0000256" key="4">
    <source>
        <dbReference type="ARBA" id="ARBA00022982"/>
    </source>
</evidence>
<keyword evidence="5 6" id="KW-0408">Iron</keyword>
<sequence length="109" mass="11148">MKRLLALLILVPMLASAVEPAVAAKPAAVVAPPTKEIVCRACHGAAGAAPLMDLYPKLNGQNKGYLVSSLKAYKAGGRQGGMAGVMVGQAMSLSDADMDALASYYSSQP</sequence>
<accession>A0A972VYB5</accession>
<evidence type="ECO:0000256" key="6">
    <source>
        <dbReference type="PROSITE-ProRule" id="PRU00433"/>
    </source>
</evidence>
<evidence type="ECO:0000313" key="10">
    <source>
        <dbReference type="Proteomes" id="UP000754644"/>
    </source>
</evidence>
<keyword evidence="4" id="KW-0249">Electron transport</keyword>
<dbReference type="GO" id="GO:0046872">
    <property type="term" value="F:metal ion binding"/>
    <property type="evidence" value="ECO:0007669"/>
    <property type="project" value="UniProtKB-KW"/>
</dbReference>
<evidence type="ECO:0000256" key="1">
    <source>
        <dbReference type="ARBA" id="ARBA00022448"/>
    </source>
</evidence>
<feature type="chain" id="PRO_5037193532" evidence="7">
    <location>
        <begin position="18"/>
        <end position="109"/>
    </location>
</feature>
<proteinExistence type="predicted"/>
<keyword evidence="2 6" id="KW-0349">Heme</keyword>
<evidence type="ECO:0000256" key="7">
    <source>
        <dbReference type="SAM" id="SignalP"/>
    </source>
</evidence>
<dbReference type="Pfam" id="PF00034">
    <property type="entry name" value="Cytochrom_C"/>
    <property type="match status" value="1"/>
</dbReference>
<evidence type="ECO:0000259" key="8">
    <source>
        <dbReference type="PROSITE" id="PS51007"/>
    </source>
</evidence>
<dbReference type="PANTHER" id="PTHR33751">
    <property type="entry name" value="CBB3-TYPE CYTOCHROME C OXIDASE SUBUNIT FIXP"/>
    <property type="match status" value="1"/>
</dbReference>
<evidence type="ECO:0000256" key="2">
    <source>
        <dbReference type="ARBA" id="ARBA00022617"/>
    </source>
</evidence>
<dbReference type="GO" id="GO:0020037">
    <property type="term" value="F:heme binding"/>
    <property type="evidence" value="ECO:0007669"/>
    <property type="project" value="InterPro"/>
</dbReference>
<comment type="caution">
    <text evidence="9">The sequence shown here is derived from an EMBL/GenBank/DDBJ whole genome shotgun (WGS) entry which is preliminary data.</text>
</comment>
<reference evidence="9" key="1">
    <citation type="submission" date="2020-05" db="EMBL/GenBank/DDBJ databases">
        <title>Sulfur intermediates as new biogeochemical hubs in an aquatic model microbial ecosystem.</title>
        <authorList>
            <person name="Vigneron A."/>
        </authorList>
    </citation>
    <scope>NUCLEOTIDE SEQUENCE</scope>
    <source>
        <strain evidence="9">Bin.250</strain>
    </source>
</reference>
<dbReference type="InterPro" id="IPR050597">
    <property type="entry name" value="Cytochrome_c_Oxidase_Subunit"/>
</dbReference>
<dbReference type="GO" id="GO:0009055">
    <property type="term" value="F:electron transfer activity"/>
    <property type="evidence" value="ECO:0007669"/>
    <property type="project" value="InterPro"/>
</dbReference>
<dbReference type="Gene3D" id="1.10.760.10">
    <property type="entry name" value="Cytochrome c-like domain"/>
    <property type="match status" value="1"/>
</dbReference>
<dbReference type="InterPro" id="IPR036909">
    <property type="entry name" value="Cyt_c-like_dom_sf"/>
</dbReference>
<dbReference type="SUPFAM" id="SSF46626">
    <property type="entry name" value="Cytochrome c"/>
    <property type="match status" value="1"/>
</dbReference>
<dbReference type="InterPro" id="IPR009056">
    <property type="entry name" value="Cyt_c-like_dom"/>
</dbReference>
<protein>
    <submittedName>
        <fullName evidence="9">C-type cytochrome</fullName>
    </submittedName>
</protein>
<keyword evidence="1" id="KW-0813">Transport</keyword>
<feature type="signal peptide" evidence="7">
    <location>
        <begin position="1"/>
        <end position="17"/>
    </location>
</feature>